<evidence type="ECO:0000259" key="4">
    <source>
        <dbReference type="Pfam" id="PF05506"/>
    </source>
</evidence>
<dbReference type="Pfam" id="PF05506">
    <property type="entry name" value="PLipase_C_C"/>
    <property type="match status" value="1"/>
</dbReference>
<dbReference type="EMBL" id="JARJBC010000011">
    <property type="protein sequence ID" value="MDF3291268.1"/>
    <property type="molecule type" value="Genomic_DNA"/>
</dbReference>
<keyword evidence="2" id="KW-0472">Membrane</keyword>
<name>A0ABT5ZN55_9ACTN</name>
<evidence type="ECO:0000313" key="6">
    <source>
        <dbReference type="EMBL" id="MDF3291268.1"/>
    </source>
</evidence>
<evidence type="ECO:0000256" key="3">
    <source>
        <dbReference type="SAM" id="SignalP"/>
    </source>
</evidence>
<dbReference type="Pfam" id="PF08341">
    <property type="entry name" value="TED"/>
    <property type="match status" value="1"/>
</dbReference>
<keyword evidence="3" id="KW-0732">Signal</keyword>
<feature type="transmembrane region" description="Helical" evidence="2">
    <location>
        <begin position="440"/>
        <end position="459"/>
    </location>
</feature>
<dbReference type="InterPro" id="IPR008475">
    <property type="entry name" value="PLipase_C_C"/>
</dbReference>
<dbReference type="NCBIfam" id="NF041528">
    <property type="entry name" value="strep_LAETG"/>
    <property type="match status" value="1"/>
</dbReference>
<evidence type="ECO:0000259" key="5">
    <source>
        <dbReference type="Pfam" id="PF08341"/>
    </source>
</evidence>
<feature type="chain" id="PRO_5045407688" evidence="3">
    <location>
        <begin position="36"/>
        <end position="469"/>
    </location>
</feature>
<dbReference type="NCBIfam" id="TIGR01167">
    <property type="entry name" value="LPXTG_anchor"/>
    <property type="match status" value="1"/>
</dbReference>
<feature type="region of interest" description="Disordered" evidence="1">
    <location>
        <begin position="405"/>
        <end position="430"/>
    </location>
</feature>
<keyword evidence="2" id="KW-0812">Transmembrane</keyword>
<feature type="compositionally biased region" description="Polar residues" evidence="1">
    <location>
        <begin position="194"/>
        <end position="203"/>
    </location>
</feature>
<sequence length="469" mass="47178">MFTVGRRRTARLAAAVLASGLVAAGSIIGAGSAVADGSAPAAGGATATLGNLKTYDSATIHENGHDQRVGAGLFEMSVDGGGSLQTYCIDIHNPTQDSAKYQEVAWSASSLGENPDAGKIKWILQNSYPQVNDLNALAKEAGVQSLSPQLAAAGTQVAIWRYSDHMNTDSSSVTANNPDAEKLADYLYKNAQSSPEPQASLSLTPPAVSGKSGSRIGPVTVHTDAKTAQVSLNPQGAPSGVKVVDKNGKPVTTATDGSQLYFNVPAGTSDGSASLTVQATTQVPVGRVFTGVGQYKVSQVQILAGSSDSTVSAQAGATWAKQGAIPALSAMVDCAKGGVDVTASNKGDEAFTFQLAGKQYTVAAGKEQTITVPVKEGQSYKITITGPKGFSKTFSGILNCKTAGGGSGTPSPAPSSSSTGGASTGGGNLAETGSSNATPYIAGAAVALVVIGGGTVFFLRKRKSTPAGQ</sequence>
<comment type="caution">
    <text evidence="6">The sequence shown here is derived from an EMBL/GenBank/DDBJ whole genome shotgun (WGS) entry which is preliminary data.</text>
</comment>
<feature type="signal peptide" evidence="3">
    <location>
        <begin position="1"/>
        <end position="35"/>
    </location>
</feature>
<feature type="region of interest" description="Disordered" evidence="1">
    <location>
        <begin position="194"/>
        <end position="214"/>
    </location>
</feature>
<proteinExistence type="predicted"/>
<evidence type="ECO:0000256" key="2">
    <source>
        <dbReference type="SAM" id="Phobius"/>
    </source>
</evidence>
<dbReference type="Gene3D" id="1.10.150.480">
    <property type="match status" value="1"/>
</dbReference>
<dbReference type="Proteomes" id="UP001216579">
    <property type="component" value="Unassembled WGS sequence"/>
</dbReference>
<dbReference type="InterPro" id="IPR013552">
    <property type="entry name" value="Thioester_dom"/>
</dbReference>
<evidence type="ECO:0000313" key="7">
    <source>
        <dbReference type="Proteomes" id="UP001216579"/>
    </source>
</evidence>
<organism evidence="6 7">
    <name type="scientific">Streptomyces silvisoli</name>
    <dbReference type="NCBI Taxonomy" id="3034235"/>
    <lineage>
        <taxon>Bacteria</taxon>
        <taxon>Bacillati</taxon>
        <taxon>Actinomycetota</taxon>
        <taxon>Actinomycetes</taxon>
        <taxon>Kitasatosporales</taxon>
        <taxon>Streptomycetaceae</taxon>
        <taxon>Streptomyces</taxon>
    </lineage>
</organism>
<gene>
    <name evidence="6" type="ORF">P3G67_18905</name>
</gene>
<feature type="domain" description="Thioester" evidence="5">
    <location>
        <begin position="86"/>
        <end position="193"/>
    </location>
</feature>
<dbReference type="RefSeq" id="WP_276094490.1">
    <property type="nucleotide sequence ID" value="NZ_JARJBC010000011.1"/>
</dbReference>
<dbReference type="NCBIfam" id="TIGR03934">
    <property type="entry name" value="TQXA_dom"/>
    <property type="match status" value="1"/>
</dbReference>
<keyword evidence="7" id="KW-1185">Reference proteome</keyword>
<evidence type="ECO:0000256" key="1">
    <source>
        <dbReference type="SAM" id="MobiDB-lite"/>
    </source>
</evidence>
<accession>A0ABT5ZN55</accession>
<reference evidence="6 7" key="1">
    <citation type="submission" date="2023-03" db="EMBL/GenBank/DDBJ databases">
        <title>Draft genome sequence of Streptomyces sp. RB6PN23 isolated from peat swamp forest in Thailand.</title>
        <authorList>
            <person name="Klaysubun C."/>
            <person name="Duangmal K."/>
        </authorList>
    </citation>
    <scope>NUCLEOTIDE SEQUENCE [LARGE SCALE GENOMIC DNA]</scope>
    <source>
        <strain evidence="6 7">RB6PN23</strain>
    </source>
</reference>
<protein>
    <submittedName>
        <fullName evidence="6">Cys-Gln thioester bond-forming surface protein</fullName>
    </submittedName>
</protein>
<dbReference type="InterPro" id="IPR023849">
    <property type="entry name" value="TQXA_dom"/>
</dbReference>
<keyword evidence="2" id="KW-1133">Transmembrane helix</keyword>
<feature type="domain" description="Bacterial phospholipase C C-terminal" evidence="4">
    <location>
        <begin position="327"/>
        <end position="396"/>
    </location>
</feature>